<keyword evidence="3" id="KW-1185">Reference proteome</keyword>
<gene>
    <name evidence="2" type="ORF">H6F44_12175</name>
</gene>
<proteinExistence type="predicted"/>
<dbReference type="AlphaFoldDB" id="A0A926UT78"/>
<reference evidence="2" key="2">
    <citation type="submission" date="2020-08" db="EMBL/GenBank/DDBJ databases">
        <authorList>
            <person name="Chen M."/>
            <person name="Teng W."/>
            <person name="Zhao L."/>
            <person name="Hu C."/>
            <person name="Zhou Y."/>
            <person name="Han B."/>
            <person name="Song L."/>
            <person name="Shu W."/>
        </authorList>
    </citation>
    <scope>NUCLEOTIDE SEQUENCE</scope>
    <source>
        <strain evidence="2">FACHB-1277</strain>
    </source>
</reference>
<reference evidence="2" key="1">
    <citation type="journal article" date="2015" name="ISME J.">
        <title>Draft Genome Sequence of Streptomyces incarnatus NRRL8089, which Produces the Nucleoside Antibiotic Sinefungin.</title>
        <authorList>
            <person name="Oshima K."/>
            <person name="Hattori M."/>
            <person name="Shimizu H."/>
            <person name="Fukuda K."/>
            <person name="Nemoto M."/>
            <person name="Inagaki K."/>
            <person name="Tamura T."/>
        </authorList>
    </citation>
    <scope>NUCLEOTIDE SEQUENCE</scope>
    <source>
        <strain evidence="2">FACHB-1277</strain>
    </source>
</reference>
<name>A0A926UT78_9CYAN</name>
<dbReference type="EMBL" id="JACJPY010000035">
    <property type="protein sequence ID" value="MBD2150870.1"/>
    <property type="molecule type" value="Genomic_DNA"/>
</dbReference>
<protein>
    <submittedName>
        <fullName evidence="2">Uncharacterized protein</fullName>
    </submittedName>
</protein>
<sequence>MDESSIVSVLQEDLQNYKVKTQLRRKESQLHVLITRAEGDDLDYGAIYDIVKRRFDTLTIEGVDSLIVYGRLAGARNPEWQKTGEIKPPLPLIELDLDDLEDIGDIGNITFPIAASDLEISASKNLNLEPVSHQIGDRVEEQVSDFGNIDISDRDDEYHNFKNTITKDLEIAANLDISDLDAPYPSPITTINPSLPNPDEVKNKTANGNFDLAALQIGEMELSNANAPLALDLDSSKIDLPEIDNDITLGQDPTNIELNADFNFEATTVAMPRPLPPPPTKHKKAEEYDKHQKIESERLTKPLANLPLVSIAFATGAIAILGICGWLIWDRSVQQSYLEAARSLENQNLNPDTINQVDQLIASRNQIQTAIAQLQTIPDRPVSLYATAQSEIANLQPRLQAFDRRVDLEQTANKNLELGKSTTLEAAKLVLNPPHHSKVWKAAQVKRQEALKILAQIPPDSLIYADVQARIKTYRNELNQISKWANIQQRAESLAANVSPEVVNQLTQIKTKAADKSQFLNQCRPLLQRQVTASDAQRLGMSLDNLNGYLCAYFWD</sequence>
<evidence type="ECO:0000256" key="1">
    <source>
        <dbReference type="SAM" id="Phobius"/>
    </source>
</evidence>
<evidence type="ECO:0000313" key="3">
    <source>
        <dbReference type="Proteomes" id="UP000631421"/>
    </source>
</evidence>
<keyword evidence="1" id="KW-0812">Transmembrane</keyword>
<organism evidence="2 3">
    <name type="scientific">Pseudanabaena cinerea FACHB-1277</name>
    <dbReference type="NCBI Taxonomy" id="2949581"/>
    <lineage>
        <taxon>Bacteria</taxon>
        <taxon>Bacillati</taxon>
        <taxon>Cyanobacteriota</taxon>
        <taxon>Cyanophyceae</taxon>
        <taxon>Pseudanabaenales</taxon>
        <taxon>Pseudanabaenaceae</taxon>
        <taxon>Pseudanabaena</taxon>
        <taxon>Pseudanabaena cinerea</taxon>
    </lineage>
</organism>
<keyword evidence="1" id="KW-1133">Transmembrane helix</keyword>
<comment type="caution">
    <text evidence="2">The sequence shown here is derived from an EMBL/GenBank/DDBJ whole genome shotgun (WGS) entry which is preliminary data.</text>
</comment>
<keyword evidence="1" id="KW-0472">Membrane</keyword>
<accession>A0A926UT78</accession>
<dbReference type="Proteomes" id="UP000631421">
    <property type="component" value="Unassembled WGS sequence"/>
</dbReference>
<dbReference type="RefSeq" id="WP_190351234.1">
    <property type="nucleotide sequence ID" value="NZ_JACJPY010000035.1"/>
</dbReference>
<evidence type="ECO:0000313" key="2">
    <source>
        <dbReference type="EMBL" id="MBD2150870.1"/>
    </source>
</evidence>
<feature type="transmembrane region" description="Helical" evidence="1">
    <location>
        <begin position="306"/>
        <end position="329"/>
    </location>
</feature>